<accession>A0AA94WQU0</accession>
<dbReference type="EMBL" id="VTEU01000001">
    <property type="protein sequence ID" value="TYS60746.1"/>
    <property type="molecule type" value="Genomic_DNA"/>
</dbReference>
<comment type="caution">
    <text evidence="1">The sequence shown here is derived from an EMBL/GenBank/DDBJ whole genome shotgun (WGS) entry which is preliminary data.</text>
</comment>
<gene>
    <name evidence="1" type="ORF">FZC74_00125</name>
</gene>
<proteinExistence type="predicted"/>
<dbReference type="Pfam" id="PF12686">
    <property type="entry name" value="DUF3800"/>
    <property type="match status" value="1"/>
</dbReference>
<dbReference type="InterPro" id="IPR024524">
    <property type="entry name" value="DUF3800"/>
</dbReference>
<sequence length="399" mass="47109">MIILMWSELLMSEIQFAFVDEFGNYGFDFEKDDVSTHFIIVAILVKESNKEILEGKVENIRQKFFQAGEMKSSKIKNNHKRRSLILNELNGLPFHIFAYVIDKRKISENAGIRYKRTFFKFLNRLLYDDLFRTFEQLNLEADEYGNKEFMEGFKRYVNQKSIPDLFNNSSFGFNNSKSSILVQLADLLAGTIAKGFDKKQLTDEFQIFNKILEKHIIRLEYWPKDYKNFLVNPQKNENNRPFDEVILKQAVNLALQYIDKTGNIKDIEEKDRIDFLKFLLFKVYQNHNEYIYAHEILDNLNAIRNYKINEHYFRSNIVSKLRDKGLLIASSNKGYKLPTCIEDLYDFVNLTSLNIHPMIQRITKCRDQILLATNNEIDILDKEEYEDIKKIVDLSKGLG</sequence>
<reference evidence="1 2" key="1">
    <citation type="submission" date="2019-08" db="EMBL/GenBank/DDBJ databases">
        <title>Bacillus genomes from the desert of Cuatro Cienegas, Coahuila.</title>
        <authorList>
            <person name="Olmedo-Alvarez G."/>
        </authorList>
    </citation>
    <scope>NUCLEOTIDE SEQUENCE [LARGE SCALE GENOMIC DNA]</scope>
    <source>
        <strain evidence="1 2">CH88_3T</strain>
    </source>
</reference>
<dbReference type="Proteomes" id="UP000323393">
    <property type="component" value="Unassembled WGS sequence"/>
</dbReference>
<evidence type="ECO:0000313" key="1">
    <source>
        <dbReference type="EMBL" id="TYS60746.1"/>
    </source>
</evidence>
<name>A0AA94WQU0_9BACI</name>
<dbReference type="AlphaFoldDB" id="A0AA94WQU0"/>
<protein>
    <submittedName>
        <fullName evidence="1">DUF3800 domain-containing protein</fullName>
    </submittedName>
</protein>
<evidence type="ECO:0000313" key="2">
    <source>
        <dbReference type="Proteomes" id="UP000323393"/>
    </source>
</evidence>
<organism evidence="1 2">
    <name type="scientific">Sutcliffiella horikoshii</name>
    <dbReference type="NCBI Taxonomy" id="79883"/>
    <lineage>
        <taxon>Bacteria</taxon>
        <taxon>Bacillati</taxon>
        <taxon>Bacillota</taxon>
        <taxon>Bacilli</taxon>
        <taxon>Bacillales</taxon>
        <taxon>Bacillaceae</taxon>
        <taxon>Sutcliffiella</taxon>
    </lineage>
</organism>